<dbReference type="EMBL" id="CP019688">
    <property type="protein sequence ID" value="AQQ14597.1"/>
    <property type="molecule type" value="Genomic_DNA"/>
</dbReference>
<sequence length="158" mass="16984">MTTTNPTYAADQRPHLPVVVKPRVSRGGRGVEVVETQDRFTEITDPGLIVQEFAPGEEFCPQLFISPTTGETEVVVLHKTAMKEGRVGNAAAVERATDQAVADLARETASAIGLTGPLDMDIRYTEAGRPVLLEVNARFGANSEHAPEILAAFLEEVA</sequence>
<proteinExistence type="predicted"/>
<dbReference type="Gene3D" id="3.30.470.20">
    <property type="entry name" value="ATP-grasp fold, B domain"/>
    <property type="match status" value="1"/>
</dbReference>
<dbReference type="GO" id="GO:0005524">
    <property type="term" value="F:ATP binding"/>
    <property type="evidence" value="ECO:0007669"/>
    <property type="project" value="InterPro"/>
</dbReference>
<evidence type="ECO:0000313" key="3">
    <source>
        <dbReference type="Proteomes" id="UP000217209"/>
    </source>
</evidence>
<dbReference type="Pfam" id="PF02655">
    <property type="entry name" value="ATP-grasp_3"/>
    <property type="match status" value="1"/>
</dbReference>
<evidence type="ECO:0000259" key="1">
    <source>
        <dbReference type="Pfam" id="PF02655"/>
    </source>
</evidence>
<protein>
    <submittedName>
        <fullName evidence="2">Carbamoyl phosphate synthase-like protein</fullName>
    </submittedName>
</protein>
<reference evidence="2 3" key="1">
    <citation type="submission" date="2016-12" db="EMBL/GenBank/DDBJ databases">
        <authorList>
            <person name="Song W.-J."/>
            <person name="Kurnit D.M."/>
        </authorList>
    </citation>
    <scope>NUCLEOTIDE SEQUENCE [LARGE SCALE GENOMIC DNA]</scope>
    <source>
        <strain evidence="2 3">DSM 30827</strain>
    </source>
</reference>
<dbReference type="AlphaFoldDB" id="A0A1Q2HUS6"/>
<keyword evidence="3" id="KW-1185">Reference proteome</keyword>
<dbReference type="InterPro" id="IPR003806">
    <property type="entry name" value="ATP-grasp_PylC-type"/>
</dbReference>
<dbReference type="KEGG" id="cgv:CGLAU_03065"/>
<dbReference type="Proteomes" id="UP000217209">
    <property type="component" value="Chromosome"/>
</dbReference>
<organism evidence="2 3">
    <name type="scientific">Corynebacterium glaucum</name>
    <dbReference type="NCBI Taxonomy" id="187491"/>
    <lineage>
        <taxon>Bacteria</taxon>
        <taxon>Bacillati</taxon>
        <taxon>Actinomycetota</taxon>
        <taxon>Actinomycetes</taxon>
        <taxon>Mycobacteriales</taxon>
        <taxon>Corynebacteriaceae</taxon>
        <taxon>Corynebacterium</taxon>
    </lineage>
</organism>
<dbReference type="GO" id="GO:0046872">
    <property type="term" value="F:metal ion binding"/>
    <property type="evidence" value="ECO:0007669"/>
    <property type="project" value="InterPro"/>
</dbReference>
<accession>A0A1Q2HUS6</accession>
<dbReference type="SUPFAM" id="SSF56059">
    <property type="entry name" value="Glutathione synthetase ATP-binding domain-like"/>
    <property type="match status" value="1"/>
</dbReference>
<feature type="domain" description="ATP-grasp fold PylC-type" evidence="1">
    <location>
        <begin position="14"/>
        <end position="141"/>
    </location>
</feature>
<dbReference type="OrthoDB" id="4423634at2"/>
<gene>
    <name evidence="2" type="ORF">CGLAU_03065</name>
</gene>
<name>A0A1Q2HUS6_9CORY</name>
<dbReference type="RefSeq" id="WP_095659419.1">
    <property type="nucleotide sequence ID" value="NZ_CP019688.1"/>
</dbReference>
<evidence type="ECO:0000313" key="2">
    <source>
        <dbReference type="EMBL" id="AQQ14597.1"/>
    </source>
</evidence>